<reference evidence="1 2" key="1">
    <citation type="submission" date="2016-03" db="EMBL/GenBank/DDBJ databases">
        <authorList>
            <person name="Ploux O."/>
        </authorList>
    </citation>
    <scope>NUCLEOTIDE SEQUENCE [LARGE SCALE GENOMIC DNA]</scope>
    <source>
        <strain evidence="1 2">LPB0076</strain>
    </source>
</reference>
<evidence type="ECO:0000313" key="1">
    <source>
        <dbReference type="EMBL" id="OCB75404.1"/>
    </source>
</evidence>
<keyword evidence="2" id="KW-1185">Reference proteome</keyword>
<sequence>MASTIGHELNHAADYVNGNMARWYNKVGHGYRSAMSEAKAYNWQFNMPGASVNLEAFSSYNNQVNLWNKMYNGFR</sequence>
<organism evidence="1 2">
    <name type="scientific">Flavobacterium crassostreae</name>
    <dbReference type="NCBI Taxonomy" id="1763534"/>
    <lineage>
        <taxon>Bacteria</taxon>
        <taxon>Pseudomonadati</taxon>
        <taxon>Bacteroidota</taxon>
        <taxon>Flavobacteriia</taxon>
        <taxon>Flavobacteriales</taxon>
        <taxon>Flavobacteriaceae</taxon>
        <taxon>Flavobacterium</taxon>
    </lineage>
</organism>
<dbReference type="RefSeq" id="WP_066335016.1">
    <property type="nucleotide sequence ID" value="NZ_CP017688.1"/>
</dbReference>
<comment type="caution">
    <text evidence="1">The sequence shown here is derived from an EMBL/GenBank/DDBJ whole genome shotgun (WGS) entry which is preliminary data.</text>
</comment>
<dbReference type="Proteomes" id="UP000093510">
    <property type="component" value="Unassembled WGS sequence"/>
</dbReference>
<accession>A0A1B9E0F5</accession>
<proteinExistence type="predicted"/>
<gene>
    <name evidence="1" type="ORF">LPBF_08410</name>
</gene>
<dbReference type="EMBL" id="LVEP01000029">
    <property type="protein sequence ID" value="OCB75404.1"/>
    <property type="molecule type" value="Genomic_DNA"/>
</dbReference>
<protein>
    <recommendedName>
        <fullName evidence="3">Tox-MPTase4 domain-containing protein</fullName>
    </recommendedName>
</protein>
<dbReference type="AlphaFoldDB" id="A0A1B9E0F5"/>
<name>A0A1B9E0F5_9FLAO</name>
<evidence type="ECO:0008006" key="3">
    <source>
        <dbReference type="Google" id="ProtNLM"/>
    </source>
</evidence>
<evidence type="ECO:0000313" key="2">
    <source>
        <dbReference type="Proteomes" id="UP000093510"/>
    </source>
</evidence>